<evidence type="ECO:0000256" key="5">
    <source>
        <dbReference type="SAM" id="MobiDB-lite"/>
    </source>
</evidence>
<accession>A0AAD9HXJ2</accession>
<dbReference type="Pfam" id="PF02146">
    <property type="entry name" value="SIR2"/>
    <property type="match status" value="1"/>
</dbReference>
<keyword evidence="4" id="KW-0479">Metal-binding</keyword>
<dbReference type="Gene3D" id="3.40.50.1220">
    <property type="entry name" value="TPP-binding domain"/>
    <property type="match status" value="2"/>
</dbReference>
<gene>
    <name evidence="7" type="ORF">P8C59_000382</name>
</gene>
<dbReference type="PROSITE" id="PS50305">
    <property type="entry name" value="SIRTUIN"/>
    <property type="match status" value="1"/>
</dbReference>
<dbReference type="EMBL" id="JAQQPM010000001">
    <property type="protein sequence ID" value="KAK2066577.1"/>
    <property type="molecule type" value="Genomic_DNA"/>
</dbReference>
<dbReference type="PANTHER" id="PTHR47651:SF17">
    <property type="entry name" value="DEACETYLASE SIRTUIN-TYPE DOMAIN-CONTAINING PROTEIN"/>
    <property type="match status" value="1"/>
</dbReference>
<evidence type="ECO:0000259" key="6">
    <source>
        <dbReference type="PROSITE" id="PS50305"/>
    </source>
</evidence>
<keyword evidence="4" id="KW-0862">Zinc</keyword>
<feature type="binding site" evidence="4">
    <location>
        <position position="173"/>
    </location>
    <ligand>
        <name>Zn(2+)</name>
        <dbReference type="ChEBI" id="CHEBI:29105"/>
    </ligand>
</feature>
<reference evidence="7" key="1">
    <citation type="journal article" date="2023" name="Mol. Plant Microbe Interact.">
        <title>Elucidating the Obligate Nature and Biological Capacity of an Invasive Fungal Corn Pathogen.</title>
        <authorList>
            <person name="MacCready J.S."/>
            <person name="Roggenkamp E.M."/>
            <person name="Gdanetz K."/>
            <person name="Chilvers M.I."/>
        </authorList>
    </citation>
    <scope>NUCLEOTIDE SEQUENCE</scope>
    <source>
        <strain evidence="7">PM02</strain>
    </source>
</reference>
<organism evidence="7 8">
    <name type="scientific">Phyllachora maydis</name>
    <dbReference type="NCBI Taxonomy" id="1825666"/>
    <lineage>
        <taxon>Eukaryota</taxon>
        <taxon>Fungi</taxon>
        <taxon>Dikarya</taxon>
        <taxon>Ascomycota</taxon>
        <taxon>Pezizomycotina</taxon>
        <taxon>Sordariomycetes</taxon>
        <taxon>Sordariomycetidae</taxon>
        <taxon>Phyllachorales</taxon>
        <taxon>Phyllachoraceae</taxon>
        <taxon>Phyllachora</taxon>
    </lineage>
</organism>
<evidence type="ECO:0000256" key="3">
    <source>
        <dbReference type="ARBA" id="ARBA00023027"/>
    </source>
</evidence>
<dbReference type="SUPFAM" id="SSF52467">
    <property type="entry name" value="DHS-like NAD/FAD-binding domain"/>
    <property type="match status" value="1"/>
</dbReference>
<evidence type="ECO:0000256" key="2">
    <source>
        <dbReference type="ARBA" id="ARBA00022679"/>
    </source>
</evidence>
<dbReference type="GO" id="GO:0046872">
    <property type="term" value="F:metal ion binding"/>
    <property type="evidence" value="ECO:0007669"/>
    <property type="project" value="UniProtKB-KW"/>
</dbReference>
<feature type="binding site" evidence="4">
    <location>
        <position position="170"/>
    </location>
    <ligand>
        <name>Zn(2+)</name>
        <dbReference type="ChEBI" id="CHEBI:29105"/>
    </ligand>
</feature>
<keyword evidence="8" id="KW-1185">Reference proteome</keyword>
<evidence type="ECO:0000313" key="8">
    <source>
        <dbReference type="Proteomes" id="UP001217918"/>
    </source>
</evidence>
<dbReference type="InterPro" id="IPR003000">
    <property type="entry name" value="Sirtuin"/>
</dbReference>
<dbReference type="GO" id="GO:0070403">
    <property type="term" value="F:NAD+ binding"/>
    <property type="evidence" value="ECO:0007669"/>
    <property type="project" value="InterPro"/>
</dbReference>
<feature type="binding site" evidence="4">
    <location>
        <position position="245"/>
    </location>
    <ligand>
        <name>Zn(2+)</name>
        <dbReference type="ChEBI" id="CHEBI:29105"/>
    </ligand>
</feature>
<dbReference type="InterPro" id="IPR029035">
    <property type="entry name" value="DHS-like_NAD/FAD-binding_dom"/>
</dbReference>
<feature type="domain" description="Deacetylase sirtuin-type" evidence="6">
    <location>
        <begin position="33"/>
        <end position="383"/>
    </location>
</feature>
<sequence>MNKPRMRIPYTAPFSPPTIIPPSAATLPGAVAALLDFITAPSPSSSSSSSSSSSASTLVLSGAGLSVASGLADYRGTRGTYRVNPTYRPIYYHDFLASHEARKRYWARSFLGWSTLHRGRPNAGHYAVRDLGDLGHVSGVITQNVDSFHARAHPRVPTLELHGSLRTTVCTGCGHEGPRDGFQRELARLNPRWASFLADVLAAGPLDPEDPDERRARGLTVKPDGDVDLPGAPYSTFRYPACPACLASPPRLPDGTSAVVEVDHEGAWKAGGGGGTAGIVKPAVVMFGEGIRAHVKLAAEEAIDSSARLLILATSLATYSAWRLVRRAKDRGMPIALVNVGGVRGEHVFFQDLNAEQTGAQGVRTEMATESLLPALVEALRLSPPCYRR</sequence>
<dbReference type="PANTHER" id="PTHR47651">
    <property type="entry name" value="NAD-DEPENDENT HISTONE DEACETYLASE HST4"/>
    <property type="match status" value="1"/>
</dbReference>
<protein>
    <recommendedName>
        <fullName evidence="6">Deacetylase sirtuin-type domain-containing protein</fullName>
    </recommendedName>
</protein>
<dbReference type="GO" id="GO:0016740">
    <property type="term" value="F:transferase activity"/>
    <property type="evidence" value="ECO:0007669"/>
    <property type="project" value="UniProtKB-KW"/>
</dbReference>
<evidence type="ECO:0000313" key="7">
    <source>
        <dbReference type="EMBL" id="KAK2066577.1"/>
    </source>
</evidence>
<proteinExistence type="inferred from homology"/>
<dbReference type="AlphaFoldDB" id="A0AAD9HXJ2"/>
<dbReference type="InterPro" id="IPR026590">
    <property type="entry name" value="Ssirtuin_cat_dom"/>
</dbReference>
<feature type="binding site" evidence="4">
    <location>
        <position position="242"/>
    </location>
    <ligand>
        <name>Zn(2+)</name>
        <dbReference type="ChEBI" id="CHEBI:29105"/>
    </ligand>
</feature>
<name>A0AAD9HXJ2_9PEZI</name>
<comment type="similarity">
    <text evidence="1">Belongs to the sirtuin family. Class I subfamily.</text>
</comment>
<feature type="region of interest" description="Disordered" evidence="5">
    <location>
        <begin position="204"/>
        <end position="224"/>
    </location>
</feature>
<evidence type="ECO:0000256" key="1">
    <source>
        <dbReference type="ARBA" id="ARBA00006924"/>
    </source>
</evidence>
<dbReference type="Proteomes" id="UP001217918">
    <property type="component" value="Unassembled WGS sequence"/>
</dbReference>
<keyword evidence="2" id="KW-0808">Transferase</keyword>
<evidence type="ECO:0000256" key="4">
    <source>
        <dbReference type="PROSITE-ProRule" id="PRU00236"/>
    </source>
</evidence>
<keyword evidence="3" id="KW-0520">NAD</keyword>
<feature type="active site" description="Proton acceptor" evidence="4">
    <location>
        <position position="162"/>
    </location>
</feature>
<comment type="caution">
    <text evidence="7">The sequence shown here is derived from an EMBL/GenBank/DDBJ whole genome shotgun (WGS) entry which is preliminary data.</text>
</comment>